<comment type="caution">
    <text evidence="1">The sequence shown here is derived from an EMBL/GenBank/DDBJ whole genome shotgun (WGS) entry which is preliminary data.</text>
</comment>
<reference evidence="1" key="1">
    <citation type="submission" date="2022-09" db="EMBL/GenBank/DDBJ databases">
        <title>Intensive care unit water sources are persistently colonized with multi-drug resistant bacteria and are the site of extensive horizontal gene transfer of antibiotic resistance genes.</title>
        <authorList>
            <person name="Diorio-Toth L."/>
        </authorList>
    </citation>
    <scope>NUCLEOTIDE SEQUENCE</scope>
    <source>
        <strain evidence="1">GD04065</strain>
    </source>
</reference>
<protein>
    <submittedName>
        <fullName evidence="1">Uncharacterized protein</fullName>
    </submittedName>
</protein>
<dbReference type="RefSeq" id="WP_279661769.1">
    <property type="nucleotide sequence ID" value="NZ_JAOECG010000011.1"/>
</dbReference>
<gene>
    <name evidence="1" type="ORF">N7566_10220</name>
</gene>
<dbReference type="AlphaFoldDB" id="A0AAW6RU58"/>
<dbReference type="EMBL" id="JAOECG010000011">
    <property type="protein sequence ID" value="MDG9787351.1"/>
    <property type="molecule type" value="Genomic_DNA"/>
</dbReference>
<organism evidence="1 2">
    <name type="scientific">Acinetobacter johnsonii</name>
    <dbReference type="NCBI Taxonomy" id="40214"/>
    <lineage>
        <taxon>Bacteria</taxon>
        <taxon>Pseudomonadati</taxon>
        <taxon>Pseudomonadota</taxon>
        <taxon>Gammaproteobacteria</taxon>
        <taxon>Moraxellales</taxon>
        <taxon>Moraxellaceae</taxon>
        <taxon>Acinetobacter</taxon>
    </lineage>
</organism>
<accession>A0AAW6RU58</accession>
<sequence length="192" mass="21960">MNDFFLANNRSVVIGNTTIHQLKMHNIDEWAPHASIIKSFLKTHSDEIYKSLLKAHTVEVMTLLGKSTLKTENELILMAEASESTFLSLIEAVIKVNDAYFAEKESGRKRSRKVKELDQPSWFETFQYLIEAGHHHEDIMQMSYGSFIGYLKAAQKQRSQNLLTSTNLMRAAQHAKDKAYAKLTDDLRPVDD</sequence>
<evidence type="ECO:0000313" key="2">
    <source>
        <dbReference type="Proteomes" id="UP001157887"/>
    </source>
</evidence>
<dbReference type="Proteomes" id="UP001157887">
    <property type="component" value="Unassembled WGS sequence"/>
</dbReference>
<proteinExistence type="predicted"/>
<evidence type="ECO:0000313" key="1">
    <source>
        <dbReference type="EMBL" id="MDG9787351.1"/>
    </source>
</evidence>
<name>A0AAW6RU58_ACIJO</name>